<reference evidence="2" key="1">
    <citation type="submission" date="2020-10" db="EMBL/GenBank/DDBJ databases">
        <authorList>
            <person name="Castelo-Branco R."/>
            <person name="Eusebio N."/>
            <person name="Adriana R."/>
            <person name="Vieira A."/>
            <person name="Brugerolle De Fraissinette N."/>
            <person name="Rezende De Castro R."/>
            <person name="Schneider M.P."/>
            <person name="Vasconcelos V."/>
            <person name="Leao P.N."/>
        </authorList>
    </citation>
    <scope>NUCLEOTIDE SEQUENCE</scope>
    <source>
        <strain evidence="2">LEGE 11479</strain>
    </source>
</reference>
<proteinExistence type="predicted"/>
<keyword evidence="3" id="KW-1185">Reference proteome</keyword>
<dbReference type="AlphaFoldDB" id="A0A928X2K2"/>
<dbReference type="Proteomes" id="UP000615026">
    <property type="component" value="Unassembled WGS sequence"/>
</dbReference>
<accession>A0A928X2K2</accession>
<feature type="domain" description="GEVED" evidence="1">
    <location>
        <begin position="749"/>
        <end position="820"/>
    </location>
</feature>
<feature type="domain" description="GEVED" evidence="1">
    <location>
        <begin position="349"/>
        <end position="427"/>
    </location>
</feature>
<dbReference type="EMBL" id="JADEXP010000040">
    <property type="protein sequence ID" value="MBE9066394.1"/>
    <property type="molecule type" value="Genomic_DNA"/>
</dbReference>
<dbReference type="NCBIfam" id="TIGR01451">
    <property type="entry name" value="B_ant_repeat"/>
    <property type="match status" value="1"/>
</dbReference>
<evidence type="ECO:0000313" key="3">
    <source>
        <dbReference type="Proteomes" id="UP000615026"/>
    </source>
</evidence>
<gene>
    <name evidence="2" type="ORF">IQ260_06985</name>
</gene>
<evidence type="ECO:0000313" key="2">
    <source>
        <dbReference type="EMBL" id="MBE9066394.1"/>
    </source>
</evidence>
<dbReference type="InterPro" id="IPR045474">
    <property type="entry name" value="GEVED"/>
</dbReference>
<sequence>MNKVARSIASLLVRACLLTPILILSPLVTSEAKAVSIVLDGSLTRLSGTDCGIATYRYGSSTTFDGKQIDLLVEVLSEDTESTSDGCININEGSISARIRDKDVGDTAASMDLKITVVEKGTTIPVEVDRLIMTGFDLDQSSGGHTGTDDIYLQAPDGVYISNNSEVTYSEGTFFGGRYQAKLKGTSASCDDDKDSVERECRGGAVFVTGDGGINKVSSVTVRVQNDNAYGRDNYTGSSNNNRRFDLSFEINDIEPIVNLNTDYGDAPNSYENARHSVSTNIALGSGLIPDHEVANQGSAAANGDDTDTTSVNYDDEDGVQLNGQPLDTQSLTAGVTTNLDIASFGTGYLSAWIDLDGDGNFTDADEQVVDDLLINSTTVENTAVPIAIPATATAGNSYMRFRFASAQGVGPTELSNSDGEVEDYAVAIAPLSTLPPFSCAVPSLIQTTTNQGQLRQFQIATQTFDATGFAPVGFNLNGLGYREQDNYLYGFNNSSPTRELYRVGSDGTAESLGAVAGAVQNFILGDVHPDGTYWAAPFDSTTLYHIDVTTSPPTLLNTFPNALPDDGSDFAFSADGTKLYIVGHQTNKLYEVDMTGATPVPNPTPIATISGIASGGWGAQFTTPTKFYAYDNFTGGVYVIDLATGLSELMVTAALFTFNDGTSCRGEIDFFDFGDAPTTSYGSVAHTLVPGSYLGTGRSIDATDYDSANADADTDDGVQLSGTNLQGETLTAGETVSLDITTAGGGVLNAWIDWDGDGDFDEPNEQVATDANISGGTLSVPVPSNATTGTTYARFRYSSDPGLGPTGSASDGEVEDYQVAIAQPVVTNPDIVLVKRITAINGNRTENTNSTPPTPLNAVINDGVASSADDENNWPASSYLIGELNAGLVKPGDRIEYTVYFLNTGSSDAETVRICDWIQPNQSLVTGLYGESSTGARDGTDIELNIGGTVYQLTAASDAADRAELTTAGSLSATPDCNLSASANASDSVLVLDITGTTGDPTGLTTLPGTTGQGTPTNAYGFFRFTTKVDE</sequence>
<protein>
    <recommendedName>
        <fullName evidence="1">GEVED domain-containing protein</fullName>
    </recommendedName>
</protein>
<dbReference type="Pfam" id="PF20009">
    <property type="entry name" value="GEVED"/>
    <property type="match status" value="2"/>
</dbReference>
<organism evidence="2 3">
    <name type="scientific">Leptolyngbya cf. ectocarpi LEGE 11479</name>
    <dbReference type="NCBI Taxonomy" id="1828722"/>
    <lineage>
        <taxon>Bacteria</taxon>
        <taxon>Bacillati</taxon>
        <taxon>Cyanobacteriota</taxon>
        <taxon>Cyanophyceae</taxon>
        <taxon>Leptolyngbyales</taxon>
        <taxon>Leptolyngbyaceae</taxon>
        <taxon>Leptolyngbya group</taxon>
        <taxon>Leptolyngbya</taxon>
    </lineage>
</organism>
<name>A0A928X2K2_LEPEC</name>
<comment type="caution">
    <text evidence="2">The sequence shown here is derived from an EMBL/GenBank/DDBJ whole genome shotgun (WGS) entry which is preliminary data.</text>
</comment>
<dbReference type="InterPro" id="IPR047589">
    <property type="entry name" value="DUF11_rpt"/>
</dbReference>
<dbReference type="SUPFAM" id="SSF63829">
    <property type="entry name" value="Calcium-dependent phosphotriesterase"/>
    <property type="match status" value="1"/>
</dbReference>
<evidence type="ECO:0000259" key="1">
    <source>
        <dbReference type="Pfam" id="PF20009"/>
    </source>
</evidence>
<dbReference type="RefSeq" id="WP_193992117.1">
    <property type="nucleotide sequence ID" value="NZ_JADEXP010000040.1"/>
</dbReference>